<reference evidence="6" key="1">
    <citation type="submission" date="2014-11" db="EMBL/GenBank/DDBJ databases">
        <authorList>
            <person name="Otto D Thomas"/>
            <person name="Naeem Raeece"/>
        </authorList>
    </citation>
    <scope>NUCLEOTIDE SEQUENCE</scope>
</reference>
<feature type="compositionally biased region" description="Basic and acidic residues" evidence="4">
    <location>
        <begin position="434"/>
        <end position="459"/>
    </location>
</feature>
<feature type="region of interest" description="Disordered" evidence="4">
    <location>
        <begin position="276"/>
        <end position="304"/>
    </location>
</feature>
<feature type="compositionally biased region" description="Basic and acidic residues" evidence="4">
    <location>
        <begin position="512"/>
        <end position="525"/>
    </location>
</feature>
<protein>
    <recommendedName>
        <fullName evidence="5">MIF4G domain-containing protein</fullName>
    </recommendedName>
</protein>
<dbReference type="InterPro" id="IPR003890">
    <property type="entry name" value="MIF4G-like_typ-3"/>
</dbReference>
<keyword evidence="3" id="KW-0648">Protein biosynthesis</keyword>
<dbReference type="PANTHER" id="PTHR23253">
    <property type="entry name" value="EUKARYOTIC TRANSLATION INITIATION FACTOR 4 GAMMA"/>
    <property type="match status" value="1"/>
</dbReference>
<dbReference type="Gene3D" id="1.25.40.180">
    <property type="match status" value="1"/>
</dbReference>
<sequence>MLTFSASRAAASGHIGGGMVTVSEWTLQQRRERTQGDEKTRTLRAARALLNKFTTSNFEDCYKQLIELHYQEGHTVRELVKMIFDMATTQILFQKVYAELCKRLAVEMEAESFLKLLLAECEEAFDSYLHLGKEEAGQLSKIKKDRMMGNIHFVGCLLLRQVLSVQILRSILVRLVDASDRVETALVAEETADPSCTSSASSGIHSSQTEVLLEGLYAFTKSAGKRLDEQPELKEQSEALFERVTAYAEGTRRSSARIRLLMKDIVELRAQDWRPKVLGGHQPPAPPPQRGASSGGVGGGPGRGLVPGSNLGLCSPHSMPDLQAASTTRVVQTTTTKTETGQTTTTVTTTRVWVAVRKGDGSNPSSPLPSGPSCGPCGVPPRAPPAVGGTGTLAVQPPSSARRRLAPSPSLGIIPEAEQVKDEVPEVVVQTQEPKGEERTGEEEQKRETPEREPSEGPNREVPPPPGGPSSCSSGGGPPASEATAAPLPGGRPIGPLPGGAFSMGVHGVGVETDRGGTGRGRDDLQAPESVLGDSAGDTTASSAGVMNTDGLCPEGRLTHQVLLQSRQLQPEAGDSRGTPREGGD</sequence>
<proteinExistence type="inferred from homology"/>
<dbReference type="GO" id="GO:0003729">
    <property type="term" value="F:mRNA binding"/>
    <property type="evidence" value="ECO:0007669"/>
    <property type="project" value="TreeGrafter"/>
</dbReference>
<dbReference type="VEuPathDB" id="CryptoDB:Cvel_18935"/>
<evidence type="ECO:0000313" key="6">
    <source>
        <dbReference type="EMBL" id="CEM18849.1"/>
    </source>
</evidence>
<dbReference type="GO" id="GO:0003743">
    <property type="term" value="F:translation initiation factor activity"/>
    <property type="evidence" value="ECO:0007669"/>
    <property type="project" value="UniProtKB-KW"/>
</dbReference>
<dbReference type="AlphaFoldDB" id="A0A0G4FV37"/>
<evidence type="ECO:0000256" key="1">
    <source>
        <dbReference type="ARBA" id="ARBA00005775"/>
    </source>
</evidence>
<feature type="compositionally biased region" description="Polar residues" evidence="4">
    <location>
        <begin position="537"/>
        <end position="546"/>
    </location>
</feature>
<evidence type="ECO:0000259" key="5">
    <source>
        <dbReference type="SMART" id="SM00543"/>
    </source>
</evidence>
<feature type="compositionally biased region" description="Basic and acidic residues" evidence="4">
    <location>
        <begin position="574"/>
        <end position="585"/>
    </location>
</feature>
<feature type="compositionally biased region" description="Low complexity" evidence="4">
    <location>
        <begin position="469"/>
        <end position="491"/>
    </location>
</feature>
<gene>
    <name evidence="6" type="ORF">Cvel_18935</name>
</gene>
<accession>A0A0G4FV37</accession>
<feature type="region of interest" description="Disordered" evidence="4">
    <location>
        <begin position="327"/>
        <end position="346"/>
    </location>
</feature>
<name>A0A0G4FV37_9ALVE</name>
<organism evidence="6">
    <name type="scientific">Chromera velia CCMP2878</name>
    <dbReference type="NCBI Taxonomy" id="1169474"/>
    <lineage>
        <taxon>Eukaryota</taxon>
        <taxon>Sar</taxon>
        <taxon>Alveolata</taxon>
        <taxon>Colpodellida</taxon>
        <taxon>Chromeraceae</taxon>
        <taxon>Chromera</taxon>
    </lineage>
</organism>
<comment type="similarity">
    <text evidence="1">Belongs to the eukaryotic initiation factor 4G family.</text>
</comment>
<dbReference type="InterPro" id="IPR016024">
    <property type="entry name" value="ARM-type_fold"/>
</dbReference>
<feature type="compositionally biased region" description="Gly residues" evidence="4">
    <location>
        <begin position="293"/>
        <end position="304"/>
    </location>
</feature>
<evidence type="ECO:0000256" key="3">
    <source>
        <dbReference type="ARBA" id="ARBA00022917"/>
    </source>
</evidence>
<feature type="domain" description="MIF4G" evidence="5">
    <location>
        <begin position="43"/>
        <end position="272"/>
    </location>
</feature>
<evidence type="ECO:0000256" key="2">
    <source>
        <dbReference type="ARBA" id="ARBA00022540"/>
    </source>
</evidence>
<feature type="region of interest" description="Disordered" evidence="4">
    <location>
        <begin position="357"/>
        <end position="585"/>
    </location>
</feature>
<keyword evidence="2" id="KW-0396">Initiation factor</keyword>
<dbReference type="PANTHER" id="PTHR23253:SF9">
    <property type="entry name" value="EUKARYOTIC TRANSLATION INITIATION FACTOR 4 GAMMA 2"/>
    <property type="match status" value="1"/>
</dbReference>
<dbReference type="GO" id="GO:0016281">
    <property type="term" value="C:eukaryotic translation initiation factor 4F complex"/>
    <property type="evidence" value="ECO:0007669"/>
    <property type="project" value="TreeGrafter"/>
</dbReference>
<evidence type="ECO:0000256" key="4">
    <source>
        <dbReference type="SAM" id="MobiDB-lite"/>
    </source>
</evidence>
<dbReference type="Pfam" id="PF02854">
    <property type="entry name" value="MIF4G"/>
    <property type="match status" value="1"/>
</dbReference>
<dbReference type="SUPFAM" id="SSF48371">
    <property type="entry name" value="ARM repeat"/>
    <property type="match status" value="1"/>
</dbReference>
<dbReference type="SMART" id="SM00543">
    <property type="entry name" value="MIF4G"/>
    <property type="match status" value="1"/>
</dbReference>
<dbReference type="EMBL" id="CDMZ01000659">
    <property type="protein sequence ID" value="CEM18849.1"/>
    <property type="molecule type" value="Genomic_DNA"/>
</dbReference>